<dbReference type="AlphaFoldDB" id="A0A7X1NXV9"/>
<gene>
    <name evidence="1" type="ORF">F8S09_14060</name>
</gene>
<dbReference type="Pfam" id="PF11697">
    <property type="entry name" value="DUF3293"/>
    <property type="match status" value="1"/>
</dbReference>
<evidence type="ECO:0000313" key="2">
    <source>
        <dbReference type="Proteomes" id="UP000484842"/>
    </source>
</evidence>
<accession>A0A7X1NXV9</accession>
<comment type="caution">
    <text evidence="1">The sequence shown here is derived from an EMBL/GenBank/DDBJ whole genome shotgun (WGS) entry which is preliminary data.</text>
</comment>
<keyword evidence="2" id="KW-1185">Reference proteome</keyword>
<proteinExistence type="predicted"/>
<dbReference type="Proteomes" id="UP000484842">
    <property type="component" value="Unassembled WGS sequence"/>
</dbReference>
<name>A0A7X1NXV9_9DEIO</name>
<reference evidence="1 2" key="1">
    <citation type="submission" date="2019-10" db="EMBL/GenBank/DDBJ databases">
        <title>Deinococcus sp. isolated from soil.</title>
        <authorList>
            <person name="Li Y."/>
            <person name="Wang J."/>
        </authorList>
    </citation>
    <scope>NUCLEOTIDE SEQUENCE [LARGE SCALE GENOMIC DNA]</scope>
    <source>
        <strain evidence="1 2">SDU3-2</strain>
    </source>
</reference>
<evidence type="ECO:0000313" key="1">
    <source>
        <dbReference type="EMBL" id="MPY67792.1"/>
    </source>
</evidence>
<protein>
    <submittedName>
        <fullName evidence="1">DUF3293 domain-containing protein</fullName>
    </submittedName>
</protein>
<organism evidence="1 2">
    <name type="scientific">Deinococcus terrestris</name>
    <dbReference type="NCBI Taxonomy" id="2651870"/>
    <lineage>
        <taxon>Bacteria</taxon>
        <taxon>Thermotogati</taxon>
        <taxon>Deinococcota</taxon>
        <taxon>Deinococci</taxon>
        <taxon>Deinococcales</taxon>
        <taxon>Deinococcaceae</taxon>
        <taxon>Deinococcus</taxon>
    </lineage>
</organism>
<sequence>MPGRPPSWAYGPWAIVTAWNPAGKRASDLANAQAHAALLTLVQDGGFTPMLVINGKGEWAEAALLIHGARLWQAAEWGSAFGQAAVLWGDGARAALVWLDGRRVTGAERRWLVVGHG</sequence>
<dbReference type="InterPro" id="IPR021710">
    <property type="entry name" value="DUF3293"/>
</dbReference>
<dbReference type="EMBL" id="WBSL01000009">
    <property type="protein sequence ID" value="MPY67792.1"/>
    <property type="molecule type" value="Genomic_DNA"/>
</dbReference>